<dbReference type="RefSeq" id="WP_046958996.1">
    <property type="nucleotide sequence ID" value="NZ_LCYN01000031.1"/>
</dbReference>
<dbReference type="AlphaFoldDB" id="A0A0G8BYL4"/>
<feature type="transmembrane region" description="Helical" evidence="1">
    <location>
        <begin position="6"/>
        <end position="26"/>
    </location>
</feature>
<keyword evidence="1" id="KW-0812">Transmembrane</keyword>
<dbReference type="Pfam" id="PF04892">
    <property type="entry name" value="VanZ"/>
    <property type="match status" value="1"/>
</dbReference>
<dbReference type="InterPro" id="IPR053150">
    <property type="entry name" value="Teicoplanin_resist-assoc"/>
</dbReference>
<feature type="domain" description="VanZ-like" evidence="2">
    <location>
        <begin position="41"/>
        <end position="163"/>
    </location>
</feature>
<evidence type="ECO:0000313" key="3">
    <source>
        <dbReference type="EMBL" id="KKZ92189.1"/>
    </source>
</evidence>
<proteinExistence type="predicted"/>
<reference evidence="3 4" key="1">
    <citation type="journal article" date="2015" name="Genome Announc.">
        <title>Next-Generation Whole-Genome Sequencing of Eight Strains of Bacillus cereus, Isolated from Food.</title>
        <authorList>
            <person name="Krawczyk A.O."/>
            <person name="de Jong A."/>
            <person name="Eijlander R.T."/>
            <person name="Berendsen E.M."/>
            <person name="Holsappel S."/>
            <person name="Wells-Bennik M.H."/>
            <person name="Kuipers O.P."/>
        </authorList>
    </citation>
    <scope>NUCLEOTIDE SEQUENCE [LARGE SCALE GENOMIC DNA]</scope>
    <source>
        <strain evidence="3 4">B4147</strain>
    </source>
</reference>
<dbReference type="PANTHER" id="PTHR36834:SF1">
    <property type="entry name" value="INTEGRAL MEMBRANE PROTEIN"/>
    <property type="match status" value="1"/>
</dbReference>
<protein>
    <recommendedName>
        <fullName evidence="2">VanZ-like domain-containing protein</fullName>
    </recommendedName>
</protein>
<feature type="transmembrane region" description="Helical" evidence="1">
    <location>
        <begin position="148"/>
        <end position="169"/>
    </location>
</feature>
<comment type="caution">
    <text evidence="3">The sequence shown here is derived from an EMBL/GenBank/DDBJ whole genome shotgun (WGS) entry which is preliminary data.</text>
</comment>
<organism evidence="3 4">
    <name type="scientific">Bacillus wiedmannii</name>
    <dbReference type="NCBI Taxonomy" id="1890302"/>
    <lineage>
        <taxon>Bacteria</taxon>
        <taxon>Bacillati</taxon>
        <taxon>Bacillota</taxon>
        <taxon>Bacilli</taxon>
        <taxon>Bacillales</taxon>
        <taxon>Bacillaceae</taxon>
        <taxon>Bacillus</taxon>
        <taxon>Bacillus cereus group</taxon>
    </lineage>
</organism>
<reference evidence="4" key="2">
    <citation type="submission" date="2015-04" db="EMBL/GenBank/DDBJ databases">
        <title>Draft Genome Sequences of Eight Spore-Forming Food Isolates of Bacillus cereus Genome sequencing.</title>
        <authorList>
            <person name="Krawcyk A.O."/>
            <person name="de Jong A."/>
            <person name="Eijlander R.T."/>
            <person name="Berendsen E.M."/>
            <person name="Holsappel S."/>
            <person name="Wells-Bennik M."/>
            <person name="Kuipers O.P."/>
        </authorList>
    </citation>
    <scope>NUCLEOTIDE SEQUENCE [LARGE SCALE GENOMIC DNA]</scope>
    <source>
        <strain evidence="4">B4147</strain>
    </source>
</reference>
<evidence type="ECO:0000256" key="1">
    <source>
        <dbReference type="SAM" id="Phobius"/>
    </source>
</evidence>
<feature type="transmembrane region" description="Helical" evidence="1">
    <location>
        <begin position="84"/>
        <end position="103"/>
    </location>
</feature>
<dbReference type="PANTHER" id="PTHR36834">
    <property type="entry name" value="MEMBRANE PROTEIN-RELATED"/>
    <property type="match status" value="1"/>
</dbReference>
<feature type="transmembrane region" description="Helical" evidence="1">
    <location>
        <begin position="33"/>
        <end position="52"/>
    </location>
</feature>
<evidence type="ECO:0000259" key="2">
    <source>
        <dbReference type="Pfam" id="PF04892"/>
    </source>
</evidence>
<dbReference type="EMBL" id="LCYN01000031">
    <property type="protein sequence ID" value="KKZ92189.1"/>
    <property type="molecule type" value="Genomic_DNA"/>
</dbReference>
<feature type="transmembrane region" description="Helical" evidence="1">
    <location>
        <begin position="115"/>
        <end position="136"/>
    </location>
</feature>
<keyword evidence="1" id="KW-0472">Membrane</keyword>
<gene>
    <name evidence="3" type="ORF">B4147_1425</name>
</gene>
<keyword evidence="1" id="KW-1133">Transmembrane helix</keyword>
<dbReference type="Proteomes" id="UP000035350">
    <property type="component" value="Unassembled WGS sequence"/>
</dbReference>
<accession>A0A0G8BYL4</accession>
<dbReference type="InterPro" id="IPR006976">
    <property type="entry name" value="VanZ-like"/>
</dbReference>
<name>A0A0G8BYL4_9BACI</name>
<sequence>MLIDFDGFILIGAFIMLLFLLLFFKLHLKKRSMYLLFFSIFYLYLCVVFNYTQFPIIIDENMKKEIGQNVWRDANFIPFNTDHFAITTSILNILLTIPFGFGFPYIKKTNFKQVVLLGIVLGVLLETLQLLSALYAGFTFRYVDINDVIFNCMGVILGYGISKGFTFVYRAFIHKFDIKLNSFLRYIYETNDRSI</sequence>
<dbReference type="PATRIC" id="fig|1396.433.peg.4139"/>
<evidence type="ECO:0000313" key="4">
    <source>
        <dbReference type="Proteomes" id="UP000035350"/>
    </source>
</evidence>